<dbReference type="Proteomes" id="UP000266841">
    <property type="component" value="Unassembled WGS sequence"/>
</dbReference>
<accession>K0SJS5</accession>
<comment type="caution">
    <text evidence="1">The sequence shown here is derived from an EMBL/GenBank/DDBJ whole genome shotgun (WGS) entry which is preliminary data.</text>
</comment>
<evidence type="ECO:0000313" key="2">
    <source>
        <dbReference type="Proteomes" id="UP000266841"/>
    </source>
</evidence>
<proteinExistence type="predicted"/>
<reference evidence="1 2" key="1">
    <citation type="journal article" date="2012" name="Genome Biol.">
        <title>Genome and low-iron response of an oceanic diatom adapted to chronic iron limitation.</title>
        <authorList>
            <person name="Lommer M."/>
            <person name="Specht M."/>
            <person name="Roy A.S."/>
            <person name="Kraemer L."/>
            <person name="Andreson R."/>
            <person name="Gutowska M.A."/>
            <person name="Wolf J."/>
            <person name="Bergner S.V."/>
            <person name="Schilhabel M.B."/>
            <person name="Klostermeier U.C."/>
            <person name="Beiko R.G."/>
            <person name="Rosenstiel P."/>
            <person name="Hippler M."/>
            <person name="Laroche J."/>
        </authorList>
    </citation>
    <scope>NUCLEOTIDE SEQUENCE [LARGE SCALE GENOMIC DNA]</scope>
    <source>
        <strain evidence="1 2">CCMP1005</strain>
    </source>
</reference>
<dbReference type="AlphaFoldDB" id="K0SJS5"/>
<keyword evidence="2" id="KW-1185">Reference proteome</keyword>
<evidence type="ECO:0000313" key="1">
    <source>
        <dbReference type="EMBL" id="EJK58707.1"/>
    </source>
</evidence>
<gene>
    <name evidence="1" type="ORF">THAOC_21144</name>
</gene>
<organism evidence="1 2">
    <name type="scientific">Thalassiosira oceanica</name>
    <name type="common">Marine diatom</name>
    <dbReference type="NCBI Taxonomy" id="159749"/>
    <lineage>
        <taxon>Eukaryota</taxon>
        <taxon>Sar</taxon>
        <taxon>Stramenopiles</taxon>
        <taxon>Ochrophyta</taxon>
        <taxon>Bacillariophyta</taxon>
        <taxon>Coscinodiscophyceae</taxon>
        <taxon>Thalassiosirophycidae</taxon>
        <taxon>Thalassiosirales</taxon>
        <taxon>Thalassiosiraceae</taxon>
        <taxon>Thalassiosira</taxon>
    </lineage>
</organism>
<sequence length="23" mass="2305">MKLALVISAVIVALSSSPAAFSE</sequence>
<dbReference type="EMBL" id="AGNL01024443">
    <property type="protein sequence ID" value="EJK58707.1"/>
    <property type="molecule type" value="Genomic_DNA"/>
</dbReference>
<feature type="non-terminal residue" evidence="1">
    <location>
        <position position="23"/>
    </location>
</feature>
<protein>
    <submittedName>
        <fullName evidence="1">Uncharacterized protein</fullName>
    </submittedName>
</protein>
<name>K0SJS5_THAOC</name>